<organism evidence="2 3">
    <name type="scientific">Pseudoalteromonas lipolytica</name>
    <dbReference type="NCBI Taxonomy" id="570156"/>
    <lineage>
        <taxon>Bacteria</taxon>
        <taxon>Pseudomonadati</taxon>
        <taxon>Pseudomonadota</taxon>
        <taxon>Gammaproteobacteria</taxon>
        <taxon>Alteromonadales</taxon>
        <taxon>Pseudoalteromonadaceae</taxon>
        <taxon>Pseudoalteromonas</taxon>
    </lineage>
</organism>
<evidence type="ECO:0000259" key="1">
    <source>
        <dbReference type="Pfam" id="PF14278"/>
    </source>
</evidence>
<protein>
    <recommendedName>
        <fullName evidence="1">Transcriptional regulator TetR C-terminal Firmicutes type domain-containing protein</fullName>
    </recommendedName>
</protein>
<dbReference type="AlphaFoldDB" id="A0AAD0S0U4"/>
<sequence>MNKGATSFKETLQEIVFSGLTKANRDQHDEDSIPQKIKYHFVASALTGTIEWWVKSSMRYEPEVMVEHILHQLHK</sequence>
<dbReference type="RefSeq" id="WP_118844523.1">
    <property type="nucleotide sequence ID" value="NZ_CP032090.1"/>
</dbReference>
<dbReference type="GeneID" id="99506161"/>
<dbReference type="Pfam" id="PF14278">
    <property type="entry name" value="TetR_C_8"/>
    <property type="match status" value="1"/>
</dbReference>
<dbReference type="InterPro" id="IPR039532">
    <property type="entry name" value="TetR_C_Firmicutes"/>
</dbReference>
<dbReference type="Proteomes" id="UP000264605">
    <property type="component" value="Chromosome"/>
</dbReference>
<dbReference type="EMBL" id="CP032090">
    <property type="protein sequence ID" value="AXV65912.1"/>
    <property type="molecule type" value="Genomic_DNA"/>
</dbReference>
<accession>A0AAD0S0U4</accession>
<evidence type="ECO:0000313" key="2">
    <source>
        <dbReference type="EMBL" id="AXV65912.1"/>
    </source>
</evidence>
<dbReference type="KEGG" id="pdj:D0907_11850"/>
<dbReference type="Gene3D" id="1.10.357.10">
    <property type="entry name" value="Tetracycline Repressor, domain 2"/>
    <property type="match status" value="1"/>
</dbReference>
<evidence type="ECO:0000313" key="3">
    <source>
        <dbReference type="Proteomes" id="UP000264605"/>
    </source>
</evidence>
<feature type="domain" description="Transcriptional regulator TetR C-terminal Firmicutes type" evidence="1">
    <location>
        <begin position="3"/>
        <end position="71"/>
    </location>
</feature>
<reference evidence="2 3" key="1">
    <citation type="submission" date="2018-08" db="EMBL/GenBank/DDBJ databases">
        <title>Draft genome sequence of Pseudoalteromonas donghaensis HJ51.</title>
        <authorList>
            <person name="Oh J."/>
            <person name="Roh D."/>
        </authorList>
    </citation>
    <scope>NUCLEOTIDE SEQUENCE [LARGE SCALE GENOMIC DNA]</scope>
    <source>
        <strain evidence="2 3">HJ51</strain>
    </source>
</reference>
<name>A0AAD0S0U4_9GAMM</name>
<proteinExistence type="predicted"/>
<gene>
    <name evidence="2" type="ORF">D0907_11850</name>
</gene>